<protein>
    <submittedName>
        <fullName evidence="1">Uncharacterized protein</fullName>
    </submittedName>
</protein>
<dbReference type="EMBL" id="JBHSOF010000017">
    <property type="protein sequence ID" value="MFC5664424.1"/>
    <property type="molecule type" value="Genomic_DNA"/>
</dbReference>
<name>A0ABW0X5L3_9ACTN</name>
<sequence>MGWGRWAATRAGATVLLGGLLLPEPSFAVLLIACVVIARTG</sequence>
<organism evidence="1 2">
    <name type="scientific">Kitasatospora misakiensis</name>
    <dbReference type="NCBI Taxonomy" id="67330"/>
    <lineage>
        <taxon>Bacteria</taxon>
        <taxon>Bacillati</taxon>
        <taxon>Actinomycetota</taxon>
        <taxon>Actinomycetes</taxon>
        <taxon>Kitasatosporales</taxon>
        <taxon>Streptomycetaceae</taxon>
        <taxon>Kitasatospora</taxon>
    </lineage>
</organism>
<evidence type="ECO:0000313" key="1">
    <source>
        <dbReference type="EMBL" id="MFC5664424.1"/>
    </source>
</evidence>
<evidence type="ECO:0000313" key="2">
    <source>
        <dbReference type="Proteomes" id="UP001595975"/>
    </source>
</evidence>
<comment type="caution">
    <text evidence="1">The sequence shown here is derived from an EMBL/GenBank/DDBJ whole genome shotgun (WGS) entry which is preliminary data.</text>
</comment>
<reference evidence="2" key="1">
    <citation type="journal article" date="2019" name="Int. J. Syst. Evol. Microbiol.">
        <title>The Global Catalogue of Microorganisms (GCM) 10K type strain sequencing project: providing services to taxonomists for standard genome sequencing and annotation.</title>
        <authorList>
            <consortium name="The Broad Institute Genomics Platform"/>
            <consortium name="The Broad Institute Genome Sequencing Center for Infectious Disease"/>
            <person name="Wu L."/>
            <person name="Ma J."/>
        </authorList>
    </citation>
    <scope>NUCLEOTIDE SEQUENCE [LARGE SCALE GENOMIC DNA]</scope>
    <source>
        <strain evidence="2">CGMCC 4.1437</strain>
    </source>
</reference>
<keyword evidence="2" id="KW-1185">Reference proteome</keyword>
<gene>
    <name evidence="1" type="ORF">ACFP3U_15695</name>
</gene>
<dbReference type="Proteomes" id="UP001595975">
    <property type="component" value="Unassembled WGS sequence"/>
</dbReference>
<dbReference type="RefSeq" id="WP_380226122.1">
    <property type="nucleotide sequence ID" value="NZ_JBHSOF010000017.1"/>
</dbReference>
<proteinExistence type="predicted"/>
<accession>A0ABW0X5L3</accession>